<dbReference type="InterPro" id="IPR023210">
    <property type="entry name" value="NADP_OxRdtase_dom"/>
</dbReference>
<keyword evidence="1" id="KW-0560">Oxidoreductase</keyword>
<dbReference type="SUPFAM" id="SSF51430">
    <property type="entry name" value="NAD(P)-linked oxidoreductase"/>
    <property type="match status" value="1"/>
</dbReference>
<dbReference type="Proteomes" id="UP001341259">
    <property type="component" value="Chromosome"/>
</dbReference>
<dbReference type="RefSeq" id="WP_328341598.1">
    <property type="nucleotide sequence ID" value="NZ_CP107906.1"/>
</dbReference>
<proteinExistence type="predicted"/>
<organism evidence="3 4">
    <name type="scientific">Streptomyces violaceus</name>
    <name type="common">Streptomyces venezuelae</name>
    <dbReference type="NCBI Taxonomy" id="1936"/>
    <lineage>
        <taxon>Bacteria</taxon>
        <taxon>Bacillati</taxon>
        <taxon>Actinomycetota</taxon>
        <taxon>Actinomycetes</taxon>
        <taxon>Kitasatosporales</taxon>
        <taxon>Streptomycetaceae</taxon>
        <taxon>Streptomyces</taxon>
    </lineage>
</organism>
<gene>
    <name evidence="3" type="ORF">OHB29_24275</name>
</gene>
<name>A0ABZ1NVV0_STRVL</name>
<accession>A0ABZ1NVV0</accession>
<dbReference type="InterPro" id="IPR036812">
    <property type="entry name" value="NAD(P)_OxRdtase_dom_sf"/>
</dbReference>
<evidence type="ECO:0000256" key="1">
    <source>
        <dbReference type="ARBA" id="ARBA00023002"/>
    </source>
</evidence>
<sequence length="318" mass="34164">MGWIATTPEERRRQLGSFLLGTGGIGGIAAATGPGIGLSQEEGHKLIDRALDKEGIKVLDTADMYAAGASERIVGTWNAAHPDTDVLIQTKTGVTAEGPNLAPDRVRRQLAHSVAVLGRVDLYIAHQVDPNTPWAESLPVFSHAVESGVIRAYGLSNVDGAALSSALDSADRLKLVRPELIQNQYSLLARSDDQDVLPIVRNEGLAYTPFSPLATGLLAGRYSNGEKPTHGSRASIASRHAHYFDDEQVMVKIRAFDRLAAEHDVTSAGLALAWLVNHPLVTAPIVGPSKESHWTAVHEAQKLPWTSQLADRLDSLFS</sequence>
<keyword evidence="4" id="KW-1185">Reference proteome</keyword>
<dbReference type="InterPro" id="IPR050523">
    <property type="entry name" value="AKR_Detox_Biosynth"/>
</dbReference>
<dbReference type="Gene3D" id="3.20.20.100">
    <property type="entry name" value="NADP-dependent oxidoreductase domain"/>
    <property type="match status" value="1"/>
</dbReference>
<evidence type="ECO:0000313" key="3">
    <source>
        <dbReference type="EMBL" id="WUG95879.1"/>
    </source>
</evidence>
<evidence type="ECO:0000259" key="2">
    <source>
        <dbReference type="Pfam" id="PF00248"/>
    </source>
</evidence>
<dbReference type="EMBL" id="CP107906">
    <property type="protein sequence ID" value="WUG95879.1"/>
    <property type="molecule type" value="Genomic_DNA"/>
</dbReference>
<dbReference type="PANTHER" id="PTHR43364:SF4">
    <property type="entry name" value="NAD(P)-LINKED OXIDOREDUCTASE SUPERFAMILY PROTEIN"/>
    <property type="match status" value="1"/>
</dbReference>
<dbReference type="Pfam" id="PF00248">
    <property type="entry name" value="Aldo_ket_red"/>
    <property type="match status" value="1"/>
</dbReference>
<evidence type="ECO:0000313" key="4">
    <source>
        <dbReference type="Proteomes" id="UP001341259"/>
    </source>
</evidence>
<dbReference type="PANTHER" id="PTHR43364">
    <property type="entry name" value="NADH-SPECIFIC METHYLGLYOXAL REDUCTASE-RELATED"/>
    <property type="match status" value="1"/>
</dbReference>
<protein>
    <submittedName>
        <fullName evidence="3">Aldo/keto reductase</fullName>
    </submittedName>
</protein>
<feature type="domain" description="NADP-dependent oxidoreductase" evidence="2">
    <location>
        <begin position="34"/>
        <end position="316"/>
    </location>
</feature>
<reference evidence="3 4" key="1">
    <citation type="submission" date="2022-10" db="EMBL/GenBank/DDBJ databases">
        <title>The complete genomes of actinobacterial strains from the NBC collection.</title>
        <authorList>
            <person name="Joergensen T.S."/>
            <person name="Alvarez Arevalo M."/>
            <person name="Sterndorff E.B."/>
            <person name="Faurdal D."/>
            <person name="Vuksanovic O."/>
            <person name="Mourched A.-S."/>
            <person name="Charusanti P."/>
            <person name="Shaw S."/>
            <person name="Blin K."/>
            <person name="Weber T."/>
        </authorList>
    </citation>
    <scope>NUCLEOTIDE SEQUENCE [LARGE SCALE GENOMIC DNA]</scope>
    <source>
        <strain evidence="3 4">NBC_00456</strain>
    </source>
</reference>